<keyword evidence="5 8" id="KW-0067">ATP-binding</keyword>
<organism evidence="14 15">
    <name type="scientific">Candidatus Lloydbacteria bacterium CG22_combo_CG10-13_8_21_14_all_47_15</name>
    <dbReference type="NCBI Taxonomy" id="1974635"/>
    <lineage>
        <taxon>Bacteria</taxon>
        <taxon>Candidatus Lloydiibacteriota</taxon>
    </lineage>
</organism>
<comment type="domain">
    <text evidence="8">Domain I is involved in oligomerization and binding regulators, domain II is flexibile and of varying length in different bacteria, domain III forms the AAA+ region, while domain IV binds dsDNA.</text>
</comment>
<dbReference type="EMBL" id="PCTL01000020">
    <property type="protein sequence ID" value="PIP73455.1"/>
    <property type="molecule type" value="Genomic_DNA"/>
</dbReference>
<dbReference type="GO" id="GO:0006275">
    <property type="term" value="P:regulation of DNA replication"/>
    <property type="evidence" value="ECO:0007669"/>
    <property type="project" value="UniProtKB-UniRule"/>
</dbReference>
<dbReference type="Gene3D" id="3.30.300.180">
    <property type="match status" value="1"/>
</dbReference>
<dbReference type="InterPro" id="IPR018312">
    <property type="entry name" value="Chromosome_initiator_DnaA_CS"/>
</dbReference>
<dbReference type="Pfam" id="PF00308">
    <property type="entry name" value="Bac_DnaA"/>
    <property type="match status" value="1"/>
</dbReference>
<dbReference type="InterPro" id="IPR024633">
    <property type="entry name" value="DnaA_N_dom"/>
</dbReference>
<feature type="binding site" evidence="8">
    <location>
        <position position="176"/>
    </location>
    <ligand>
        <name>ATP</name>
        <dbReference type="ChEBI" id="CHEBI:30616"/>
    </ligand>
</feature>
<feature type="binding site" evidence="8">
    <location>
        <position position="174"/>
    </location>
    <ligand>
        <name>ATP</name>
        <dbReference type="ChEBI" id="CHEBI:30616"/>
    </ligand>
</feature>
<dbReference type="Pfam" id="PF08299">
    <property type="entry name" value="Bac_DnaA_C"/>
    <property type="match status" value="1"/>
</dbReference>
<gene>
    <name evidence="8 14" type="primary">dnaA</name>
    <name evidence="14" type="ORF">COW88_01875</name>
</gene>
<feature type="binding site" evidence="8">
    <location>
        <position position="172"/>
    </location>
    <ligand>
        <name>ATP</name>
        <dbReference type="ChEBI" id="CHEBI:30616"/>
    </ligand>
</feature>
<evidence type="ECO:0000256" key="9">
    <source>
        <dbReference type="NCBIfam" id="TIGR00362"/>
    </source>
</evidence>
<dbReference type="SMART" id="SM00760">
    <property type="entry name" value="Bac_DnaA_C"/>
    <property type="match status" value="1"/>
</dbReference>
<dbReference type="GO" id="GO:0008289">
    <property type="term" value="F:lipid binding"/>
    <property type="evidence" value="ECO:0007669"/>
    <property type="project" value="UniProtKB-KW"/>
</dbReference>
<dbReference type="CDD" id="cd00009">
    <property type="entry name" value="AAA"/>
    <property type="match status" value="1"/>
</dbReference>
<evidence type="ECO:0000256" key="7">
    <source>
        <dbReference type="ARBA" id="ARBA00023125"/>
    </source>
</evidence>
<dbReference type="CDD" id="cd06571">
    <property type="entry name" value="Bac_DnaA_C"/>
    <property type="match status" value="1"/>
</dbReference>
<comment type="caution">
    <text evidence="8">Lacks conserved residue(s) required for the propagation of feature annotation.</text>
</comment>
<evidence type="ECO:0000256" key="10">
    <source>
        <dbReference type="RuleBase" id="RU000577"/>
    </source>
</evidence>
<evidence type="ECO:0000256" key="11">
    <source>
        <dbReference type="RuleBase" id="RU004227"/>
    </source>
</evidence>
<name>A0A2H0CU53_9BACT</name>
<comment type="caution">
    <text evidence="14">The sequence shown here is derived from an EMBL/GenBank/DDBJ whole genome shotgun (WGS) entry which is preliminary data.</text>
</comment>
<dbReference type="NCBIfam" id="TIGR00362">
    <property type="entry name" value="DnaA"/>
    <property type="match status" value="1"/>
</dbReference>
<dbReference type="GO" id="GO:0005524">
    <property type="term" value="F:ATP binding"/>
    <property type="evidence" value="ECO:0007669"/>
    <property type="project" value="UniProtKB-UniRule"/>
</dbReference>
<evidence type="ECO:0000256" key="8">
    <source>
        <dbReference type="HAMAP-Rule" id="MF_00377"/>
    </source>
</evidence>
<feature type="domain" description="Chromosomal replication initiator DnaA C-terminal" evidence="13">
    <location>
        <begin position="369"/>
        <end position="438"/>
    </location>
</feature>
<dbReference type="Gene3D" id="1.10.8.60">
    <property type="match status" value="1"/>
</dbReference>
<dbReference type="GO" id="GO:0003688">
    <property type="term" value="F:DNA replication origin binding"/>
    <property type="evidence" value="ECO:0007669"/>
    <property type="project" value="UniProtKB-UniRule"/>
</dbReference>
<sequence length="459" mass="53124">MHIMRVLSKVYMQTIEPKQLWKEALNEIEMNVSPANFSTWFKQTHIIKEEDGVIYLGVQNTFVKEWLMVKYNKLILKSIRNSFEGVRNVEYIITKDVPSGEANVQKIEPVLTNEQFPLHDLYINKEDNLNPRYTFDSFIVGSFNDLAYAASQAVINKPGVAHNPFVVYGQTGLGKTHLIQSTGNQLKKNGAMVFYTSSEKFSLDYASSVLNNQRHAFKEKYRKYDVFIMDDIQFLSKKEGTQEELFHLFNELYENNKQIIFSSDKHHNYIPNVEDRLKTRFSQGITVDIAQPDYESRLMILNTKLKAYSIAVPDDILDYIATNITGSIRELEGILNTISCHAELHKKPLQISDIKEIVRSNARPKKTLDIKEVTKIVSDFYHLDDGVIYKKTRRKEIVKPRQILMYLLREDFGTSFPLIGQKLGGRDHTTVIHACEKIKNDIKKDSVLVQELEQLRTML</sequence>
<dbReference type="InterPro" id="IPR001957">
    <property type="entry name" value="Chromosome_initiator_DnaA"/>
</dbReference>
<dbReference type="GO" id="GO:0006270">
    <property type="term" value="P:DNA replication initiation"/>
    <property type="evidence" value="ECO:0007669"/>
    <property type="project" value="UniProtKB-UniRule"/>
</dbReference>
<feature type="region of interest" description="Domain IV, binds dsDNA" evidence="8">
    <location>
        <begin position="343"/>
        <end position="459"/>
    </location>
</feature>
<keyword evidence="7 8" id="KW-0238">DNA-binding</keyword>
<dbReference type="Pfam" id="PF11638">
    <property type="entry name" value="DnaA_N"/>
    <property type="match status" value="1"/>
</dbReference>
<dbReference type="InterPro" id="IPR013159">
    <property type="entry name" value="DnaA_C"/>
</dbReference>
<evidence type="ECO:0000256" key="5">
    <source>
        <dbReference type="ARBA" id="ARBA00022840"/>
    </source>
</evidence>
<feature type="binding site" evidence="8">
    <location>
        <position position="175"/>
    </location>
    <ligand>
        <name>ATP</name>
        <dbReference type="ChEBI" id="CHEBI:30616"/>
    </ligand>
</feature>
<dbReference type="InterPro" id="IPR010921">
    <property type="entry name" value="Trp_repressor/repl_initiator"/>
</dbReference>
<evidence type="ECO:0000313" key="15">
    <source>
        <dbReference type="Proteomes" id="UP000230638"/>
    </source>
</evidence>
<dbReference type="PRINTS" id="PR00051">
    <property type="entry name" value="DNAA"/>
</dbReference>
<dbReference type="InterPro" id="IPR003593">
    <property type="entry name" value="AAA+_ATPase"/>
</dbReference>
<dbReference type="GO" id="GO:0005886">
    <property type="term" value="C:plasma membrane"/>
    <property type="evidence" value="ECO:0007669"/>
    <property type="project" value="TreeGrafter"/>
</dbReference>
<dbReference type="PROSITE" id="PS01008">
    <property type="entry name" value="DNAA"/>
    <property type="match status" value="1"/>
</dbReference>
<keyword evidence="6 8" id="KW-0446">Lipid-binding</keyword>
<comment type="subcellular location">
    <subcellularLocation>
        <location evidence="8">Cytoplasm</location>
    </subcellularLocation>
</comment>
<evidence type="ECO:0000256" key="2">
    <source>
        <dbReference type="ARBA" id="ARBA00022490"/>
    </source>
</evidence>
<keyword evidence="4 8" id="KW-0547">Nucleotide-binding</keyword>
<dbReference type="SUPFAM" id="SSF52540">
    <property type="entry name" value="P-loop containing nucleoside triphosphate hydrolases"/>
    <property type="match status" value="1"/>
</dbReference>
<proteinExistence type="inferred from homology"/>
<accession>A0A2H0CU53</accession>
<dbReference type="Gene3D" id="3.40.50.300">
    <property type="entry name" value="P-loop containing nucleotide triphosphate hydrolases"/>
    <property type="match status" value="1"/>
</dbReference>
<reference evidence="14 15" key="1">
    <citation type="submission" date="2017-09" db="EMBL/GenBank/DDBJ databases">
        <title>Depth-based differentiation of microbial function through sediment-hosted aquifers and enrichment of novel symbionts in the deep terrestrial subsurface.</title>
        <authorList>
            <person name="Probst A.J."/>
            <person name="Ladd B."/>
            <person name="Jarett J.K."/>
            <person name="Geller-Mcgrath D.E."/>
            <person name="Sieber C.M."/>
            <person name="Emerson J.B."/>
            <person name="Anantharaman K."/>
            <person name="Thomas B.C."/>
            <person name="Malmstrom R."/>
            <person name="Stieglmeier M."/>
            <person name="Klingl A."/>
            <person name="Woyke T."/>
            <person name="Ryan C.M."/>
            <person name="Banfield J.F."/>
        </authorList>
    </citation>
    <scope>NUCLEOTIDE SEQUENCE [LARGE SCALE GENOMIC DNA]</scope>
    <source>
        <strain evidence="14">CG22_combo_CG10-13_8_21_14_all_47_15</strain>
    </source>
</reference>
<dbReference type="HAMAP" id="MF_00377">
    <property type="entry name" value="DnaA_bact"/>
    <property type="match status" value="1"/>
</dbReference>
<dbReference type="InterPro" id="IPR027417">
    <property type="entry name" value="P-loop_NTPase"/>
</dbReference>
<evidence type="ECO:0000256" key="6">
    <source>
        <dbReference type="ARBA" id="ARBA00023121"/>
    </source>
</evidence>
<comment type="function">
    <text evidence="8 10">Plays an essential role in the initiation and regulation of chromosomal replication. ATP-DnaA binds to the origin of replication (oriC) to initiate formation of the DNA replication initiation complex once per cell cycle. Binds the DnaA box (a 9 base pair repeat at the origin) and separates the double-stranded (ds)DNA. Forms a right-handed helical filament on oriC DNA; dsDNA binds to the exterior of the filament while single-stranded (ss)DNA is stabiized in the filament's interior. The ATP-DnaA-oriC complex binds and stabilizes one strand of the AT-rich DNA unwinding element (DUE), permitting loading of DNA polymerase. After initiation quickly degrades to an ADP-DnaA complex that is not apt for DNA replication. Binds acidic phospholipids.</text>
</comment>
<dbReference type="InterPro" id="IPR013317">
    <property type="entry name" value="DnaA_dom"/>
</dbReference>
<comment type="similarity">
    <text evidence="1 8 11">Belongs to the DnaA family.</text>
</comment>
<comment type="subunit">
    <text evidence="8">Oligomerizes as a right-handed, spiral filament on DNA at oriC.</text>
</comment>
<protein>
    <recommendedName>
        <fullName evidence="8 9">Chromosomal replication initiator protein DnaA</fullName>
    </recommendedName>
</protein>
<evidence type="ECO:0000259" key="13">
    <source>
        <dbReference type="SMART" id="SM00760"/>
    </source>
</evidence>
<keyword evidence="3 8" id="KW-0235">DNA replication</keyword>
<evidence type="ECO:0000256" key="3">
    <source>
        <dbReference type="ARBA" id="ARBA00022705"/>
    </source>
</evidence>
<keyword evidence="2 8" id="KW-0963">Cytoplasm</keyword>
<evidence type="ECO:0000259" key="12">
    <source>
        <dbReference type="SMART" id="SM00382"/>
    </source>
</evidence>
<dbReference type="InterPro" id="IPR038454">
    <property type="entry name" value="DnaA_N_sf"/>
</dbReference>
<dbReference type="SMART" id="SM00382">
    <property type="entry name" value="AAA"/>
    <property type="match status" value="1"/>
</dbReference>
<dbReference type="InterPro" id="IPR020591">
    <property type="entry name" value="Chromosome_initiator_DnaA-like"/>
</dbReference>
<dbReference type="AlphaFoldDB" id="A0A2H0CU53"/>
<dbReference type="PANTHER" id="PTHR30050:SF2">
    <property type="entry name" value="CHROMOSOMAL REPLICATION INITIATOR PROTEIN DNAA"/>
    <property type="match status" value="1"/>
</dbReference>
<dbReference type="Gene3D" id="1.10.1750.10">
    <property type="match status" value="1"/>
</dbReference>
<dbReference type="Proteomes" id="UP000230638">
    <property type="component" value="Unassembled WGS sequence"/>
</dbReference>
<evidence type="ECO:0000256" key="4">
    <source>
        <dbReference type="ARBA" id="ARBA00022741"/>
    </source>
</evidence>
<dbReference type="PANTHER" id="PTHR30050">
    <property type="entry name" value="CHROMOSOMAL REPLICATION INITIATOR PROTEIN DNAA"/>
    <property type="match status" value="1"/>
</dbReference>
<feature type="domain" description="AAA+ ATPase" evidence="12">
    <location>
        <begin position="161"/>
        <end position="290"/>
    </location>
</feature>
<feature type="region of interest" description="Domain I, interacts with DnaA modulators" evidence="8">
    <location>
        <begin position="1"/>
        <end position="102"/>
    </location>
</feature>
<evidence type="ECO:0000313" key="14">
    <source>
        <dbReference type="EMBL" id="PIP73455.1"/>
    </source>
</evidence>
<dbReference type="GO" id="GO:0005737">
    <property type="term" value="C:cytoplasm"/>
    <property type="evidence" value="ECO:0007669"/>
    <property type="project" value="UniProtKB-SubCell"/>
</dbReference>
<evidence type="ECO:0000256" key="1">
    <source>
        <dbReference type="ARBA" id="ARBA00006583"/>
    </source>
</evidence>
<dbReference type="SUPFAM" id="SSF48295">
    <property type="entry name" value="TrpR-like"/>
    <property type="match status" value="1"/>
</dbReference>